<keyword evidence="1" id="KW-1185">Reference proteome</keyword>
<dbReference type="SMART" id="SM00238">
    <property type="entry name" value="BIR"/>
    <property type="match status" value="4"/>
</dbReference>
<dbReference type="PANTHER" id="PTHR10044">
    <property type="entry name" value="INHIBITOR OF APOPTOSIS"/>
    <property type="match status" value="1"/>
</dbReference>
<dbReference type="SUPFAM" id="SSF57924">
    <property type="entry name" value="Inhibitor of apoptosis (IAP) repeat"/>
    <property type="match status" value="4"/>
</dbReference>
<name>A0ABM1JGJ9_POLDO</name>
<dbReference type="InterPro" id="IPR050784">
    <property type="entry name" value="IAP"/>
</dbReference>
<dbReference type="RefSeq" id="XP_015191587.1">
    <property type="nucleotide sequence ID" value="XM_015336101.1"/>
</dbReference>
<dbReference type="Pfam" id="PF00653">
    <property type="entry name" value="BIR"/>
    <property type="match status" value="4"/>
</dbReference>
<evidence type="ECO:0000313" key="1">
    <source>
        <dbReference type="Proteomes" id="UP000694924"/>
    </source>
</evidence>
<dbReference type="GeneID" id="107074566"/>
<dbReference type="Gene3D" id="1.10.1170.10">
    <property type="entry name" value="Inhibitor Of Apoptosis Protein (2mihbC-IAP-1), Chain A"/>
    <property type="match status" value="4"/>
</dbReference>
<organism evidence="1 2">
    <name type="scientific">Polistes dominula</name>
    <name type="common">European paper wasp</name>
    <name type="synonym">Vespa dominula</name>
    <dbReference type="NCBI Taxonomy" id="743375"/>
    <lineage>
        <taxon>Eukaryota</taxon>
        <taxon>Metazoa</taxon>
        <taxon>Ecdysozoa</taxon>
        <taxon>Arthropoda</taxon>
        <taxon>Hexapoda</taxon>
        <taxon>Insecta</taxon>
        <taxon>Pterygota</taxon>
        <taxon>Neoptera</taxon>
        <taxon>Endopterygota</taxon>
        <taxon>Hymenoptera</taxon>
        <taxon>Apocrita</taxon>
        <taxon>Aculeata</taxon>
        <taxon>Vespoidea</taxon>
        <taxon>Vespidae</taxon>
        <taxon>Polistinae</taxon>
        <taxon>Polistini</taxon>
        <taxon>Polistes</taxon>
    </lineage>
</organism>
<protein>
    <submittedName>
        <fullName evidence="2">E3 ubiquitin-protein ligase XIAP-like</fullName>
    </submittedName>
</protein>
<dbReference type="Proteomes" id="UP000694924">
    <property type="component" value="Unplaced"/>
</dbReference>
<accession>A0ABM1JGJ9</accession>
<proteinExistence type="predicted"/>
<dbReference type="InterPro" id="IPR001370">
    <property type="entry name" value="BIR_rpt"/>
</dbReference>
<dbReference type="PROSITE" id="PS50143">
    <property type="entry name" value="BIR_REPEAT_2"/>
    <property type="match status" value="4"/>
</dbReference>
<dbReference type="CDD" id="cd00022">
    <property type="entry name" value="BIR"/>
    <property type="match status" value="3"/>
</dbReference>
<sequence length="331" mass="39139">MDSIESQKYTTYEERLCTFNEWPSDKPQIQAELAEVGFWYTGENDRTKCFCCQLELEDWEPNDSPLQIHEYWSSKCNYLKNNKGIFTKFPKYKSLESRSNTFDVLSELKANVKTQLADAGFFYNGKDNETLCFHCGIKLPNWETEDKPWNKHLERNSNCKYLTNNSEKFIQFPNYQSYESRLSTFDTWPTSKSQTKEQLAEAGIFYNRNSNETCCFYCGKDLKNWHPNDVPWLKHFDLNPKCEFVKNRQNLVVYPLYQNTESRLNTFGTWPTSKSKIKEPLAEAGFFYTGKSDTTICFHCGLELQDWTMKCDPDVRHISQFYMCKNLLQRI</sequence>
<evidence type="ECO:0000313" key="2">
    <source>
        <dbReference type="RefSeq" id="XP_015191587.1"/>
    </source>
</evidence>
<gene>
    <name evidence="2" type="primary">LOC107074566</name>
</gene>
<reference evidence="2" key="1">
    <citation type="submission" date="2025-08" db="UniProtKB">
        <authorList>
            <consortium name="RefSeq"/>
        </authorList>
    </citation>
    <scope>IDENTIFICATION</scope>
    <source>
        <tissue evidence="2">Whole body</tissue>
    </source>
</reference>